<dbReference type="InterPro" id="IPR020864">
    <property type="entry name" value="MACPF"/>
</dbReference>
<dbReference type="SUPFAM" id="SSF82109">
    <property type="entry name" value="MIR domain"/>
    <property type="match status" value="1"/>
</dbReference>
<keyword evidence="1" id="KW-0677">Repeat</keyword>
<evidence type="ECO:0000259" key="2">
    <source>
        <dbReference type="PROSITE" id="PS50919"/>
    </source>
</evidence>
<reference evidence="4 5" key="1">
    <citation type="journal article" date="2011" name="J. Exp. Med.">
        <title>A live-attenuated chlamydial vaccine protects against trachoma in nonhuman primates.</title>
        <authorList>
            <person name="Kari L."/>
            <person name="Whitmire W.M."/>
            <person name="Olivares-Zavaleta N."/>
            <person name="Goheen M.M."/>
            <person name="Taylor L.D."/>
            <person name="Carlson J.H."/>
            <person name="Sturdevant G.L."/>
            <person name="Lu C."/>
            <person name="Bakios L.E."/>
            <person name="Randall L.B."/>
            <person name="Parnell M.J."/>
            <person name="Zhong G."/>
            <person name="Caldwell H.D."/>
        </authorList>
    </citation>
    <scope>NUCLEOTIDE SEQUENCE [LARGE SCALE GENOMIC DNA]</scope>
    <source>
        <strain evidence="4 5">A2497</strain>
    </source>
</reference>
<dbReference type="PROSITE" id="PS50919">
    <property type="entry name" value="MIR"/>
    <property type="match status" value="1"/>
</dbReference>
<dbReference type="Gene3D" id="2.80.10.50">
    <property type="match status" value="1"/>
</dbReference>
<proteinExistence type="predicted"/>
<evidence type="ECO:0000313" key="5">
    <source>
        <dbReference type="Proteomes" id="UP000009287"/>
    </source>
</evidence>
<dbReference type="Pfam" id="PF01823">
    <property type="entry name" value="MACPF"/>
    <property type="match status" value="1"/>
</dbReference>
<evidence type="ECO:0000313" key="4">
    <source>
        <dbReference type="EMBL" id="AEP34973.1"/>
    </source>
</evidence>
<dbReference type="AlphaFoldDB" id="G4NN95"/>
<sequence>MLFFKASSFHYRVSITAQPGEFLMTKPSFLYVIQPFSVFNPRLGRFSIDSDTYIEEENRLASFIESLPLEIFDIPSFMETAISNSPYILSWETTKDGALFTILEPKLSACAATCLVAPSIQMKSDAELLEEIKQALLRSSHDGVKYRITRESFSPEKKIPKVALVDDDIKLIRNVDFLGRAVDIVKLDPINILNTVSEENILDYSFTRETAQLSADGRFGIPPGTKLFPKPSFDVEISTSIFEETTSFTRSFSASVTFSVPDLAATMPLQSPPMVENGQKEICVIQKHLFPSYSPKLVDIVKRYKREAKILINKLAFGMLWRHRAKSQILTEGSVRLDLQGFTESKYNYQIQVGSHTIAAVLIDMDISKIQSKSEQAYAIRKIKSGFQRSLDDYHIYQIERKQTFSFSPKHRSLSSTSHSEDSDLDLSEAAAFSGSLTCEFVKKSTQHAKNTVTCSTAAHSLYTLKEDDSSNPSEKRLDSCFRNWIENKLSANSPDSWSAFIQKFGTHYIASATFGGIGFQVLKLSFEQVEDLHSKKISLETAAANSLLKGSVSSSTESGYSSYSSTSSSHTVFLGGTVLPSVHDERLDFKDWSESVHLEPVPIQVSLQPITNLLVPLHFPNIGAAELSNKRESLRQAIRVYLKEHKVDEQGERTTFTSGIDNPSSWFTLEAAHSPLVVSTPYIASWSTLPYLFPTLRERSSATPIVFYFCVDNNEHTSQKILNQSYCFLGSLPIRQKIFGSEFASFPYLSFYGNAKEAYFDNTYYPTRCGWIVEKLNTTQDQFLRDGDEVRLKHVSSGKYLATTPLKDTHGTLTCTTNCEDAIFIIKKSSGY</sequence>
<dbReference type="EMBL" id="CP002401">
    <property type="protein sequence ID" value="AEP34973.1"/>
    <property type="molecule type" value="Genomic_DNA"/>
</dbReference>
<protein>
    <submittedName>
        <fullName evidence="4">MAC/perforin family protein</fullName>
    </submittedName>
</protein>
<name>G4NN95_CHLT4</name>
<dbReference type="SMART" id="SM00457">
    <property type="entry name" value="MACPF"/>
    <property type="match status" value="1"/>
</dbReference>
<feature type="domain" description="MACPF" evidence="3">
    <location>
        <begin position="328"/>
        <end position="650"/>
    </location>
</feature>
<dbReference type="InterPro" id="IPR036300">
    <property type="entry name" value="MIR_dom_sf"/>
</dbReference>
<feature type="domain" description="MIR" evidence="2">
    <location>
        <begin position="782"/>
        <end position="830"/>
    </location>
</feature>
<dbReference type="PROSITE" id="PS51412">
    <property type="entry name" value="MACPF_2"/>
    <property type="match status" value="1"/>
</dbReference>
<gene>
    <name evidence="4" type="ordered locus">CTO_0162</name>
</gene>
<dbReference type="Proteomes" id="UP000009287">
    <property type="component" value="Chromosome"/>
</dbReference>
<accession>G4NN95</accession>
<dbReference type="SMART" id="SM00472">
    <property type="entry name" value="MIR"/>
    <property type="match status" value="1"/>
</dbReference>
<dbReference type="InterPro" id="IPR016093">
    <property type="entry name" value="MIR_motif"/>
</dbReference>
<organism evidence="4 5">
    <name type="scientific">Chlamydia trachomatis serovar A (strain A2497)</name>
    <dbReference type="NCBI Taxonomy" id="580047"/>
    <lineage>
        <taxon>Bacteria</taxon>
        <taxon>Pseudomonadati</taxon>
        <taxon>Chlamydiota</taxon>
        <taxon>Chlamydiia</taxon>
        <taxon>Chlamydiales</taxon>
        <taxon>Chlamydiaceae</taxon>
        <taxon>Chlamydia/Chlamydophila group</taxon>
        <taxon>Chlamydia</taxon>
    </lineage>
</organism>
<evidence type="ECO:0000256" key="1">
    <source>
        <dbReference type="ARBA" id="ARBA00022737"/>
    </source>
</evidence>
<dbReference type="KEGG" id="cra:CTO_0162"/>
<dbReference type="PATRIC" id="fig|580047.4.peg.170"/>
<evidence type="ECO:0000259" key="3">
    <source>
        <dbReference type="PROSITE" id="PS51412"/>
    </source>
</evidence>